<evidence type="ECO:0000256" key="7">
    <source>
        <dbReference type="ARBA" id="ARBA00022781"/>
    </source>
</evidence>
<comment type="function">
    <text evidence="13 14">F(1)F(0) ATP synthase produces ATP from ADP in the presence of a proton or sodium gradient. F-type ATPases consist of two structural domains, F(1) containing the extramembraneous catalytic core and F(0) containing the membrane proton channel, linked together by a central stalk and a peripheral stalk. During catalysis, ATP synthesis in the catalytic domain of F(1) is coupled via a rotary mechanism of the central stalk subunits to proton translocation.</text>
</comment>
<dbReference type="NCBIfam" id="TIGR01260">
    <property type="entry name" value="ATP_synt_c"/>
    <property type="match status" value="1"/>
</dbReference>
<keyword evidence="6 14" id="KW-0812">Transmembrane</keyword>
<feature type="domain" description="V-ATPase proteolipid subunit C-like" evidence="15">
    <location>
        <begin position="6"/>
        <end position="69"/>
    </location>
</feature>
<keyword evidence="5 14" id="KW-0138">CF(0)</keyword>
<evidence type="ECO:0000313" key="17">
    <source>
        <dbReference type="Proteomes" id="UP001171751"/>
    </source>
</evidence>
<evidence type="ECO:0000256" key="4">
    <source>
        <dbReference type="ARBA" id="ARBA00022475"/>
    </source>
</evidence>
<evidence type="ECO:0000256" key="12">
    <source>
        <dbReference type="ARBA" id="ARBA00023310"/>
    </source>
</evidence>
<dbReference type="NCBIfam" id="NF005363">
    <property type="entry name" value="PRK06876.1"/>
    <property type="match status" value="1"/>
</dbReference>
<dbReference type="GO" id="GO:0005886">
    <property type="term" value="C:plasma membrane"/>
    <property type="evidence" value="ECO:0007669"/>
    <property type="project" value="UniProtKB-SubCell"/>
</dbReference>
<dbReference type="PANTHER" id="PTHR10031:SF0">
    <property type="entry name" value="ATPASE PROTEIN 9"/>
    <property type="match status" value="1"/>
</dbReference>
<dbReference type="GO" id="GO:0008289">
    <property type="term" value="F:lipid binding"/>
    <property type="evidence" value="ECO:0007669"/>
    <property type="project" value="UniProtKB-KW"/>
</dbReference>
<keyword evidence="9 14" id="KW-0406">Ion transport</keyword>
<keyword evidence="17" id="KW-1185">Reference proteome</keyword>
<protein>
    <recommendedName>
        <fullName evidence="14">ATP synthase subunit c</fullName>
    </recommendedName>
    <alternativeName>
        <fullName evidence="14">ATP synthase F(0) sector subunit c</fullName>
    </alternativeName>
    <alternativeName>
        <fullName evidence="14">F-type ATPase subunit c</fullName>
        <shortName evidence="14">F-ATPase subunit c</shortName>
    </alternativeName>
    <alternativeName>
        <fullName evidence="14">Lipid-binding protein</fullName>
    </alternativeName>
</protein>
<dbReference type="HAMAP" id="MF_01396">
    <property type="entry name" value="ATP_synth_c_bact"/>
    <property type="match status" value="1"/>
</dbReference>
<keyword evidence="8 14" id="KW-1133">Transmembrane helix</keyword>
<evidence type="ECO:0000259" key="15">
    <source>
        <dbReference type="Pfam" id="PF00137"/>
    </source>
</evidence>
<dbReference type="PRINTS" id="PR00124">
    <property type="entry name" value="ATPASEC"/>
</dbReference>
<evidence type="ECO:0000256" key="8">
    <source>
        <dbReference type="ARBA" id="ARBA00022989"/>
    </source>
</evidence>
<proteinExistence type="inferred from homology"/>
<feature type="transmembrane region" description="Helical" evidence="14">
    <location>
        <begin position="48"/>
        <end position="71"/>
    </location>
</feature>
<reference evidence="16" key="1">
    <citation type="submission" date="2023-07" db="EMBL/GenBank/DDBJ databases">
        <title>Between Cages and Wild: Unraveling the Impact of Captivity on Animal Microbiomes and Antimicrobial Resistance.</title>
        <authorList>
            <person name="Schmartz G.P."/>
            <person name="Rehner J."/>
            <person name="Schuff M.J."/>
            <person name="Becker S.L."/>
            <person name="Kravczyk M."/>
            <person name="Gurevich A."/>
            <person name="Francke R."/>
            <person name="Mueller R."/>
            <person name="Keller V."/>
            <person name="Keller A."/>
        </authorList>
    </citation>
    <scope>NUCLEOTIDE SEQUENCE</scope>
    <source>
        <strain evidence="16">S39M_St_73</strain>
    </source>
</reference>
<dbReference type="AlphaFoldDB" id="A0AA43ZRL4"/>
<dbReference type="InterPro" id="IPR002379">
    <property type="entry name" value="ATPase_proteolipid_c-like_dom"/>
</dbReference>
<sequence length="72" mass="7478">MDLNGLAAAFAVGIAAFGSAIGNGMVISKALESMARQPEMESKIRTTMFIGVGLIEAIPIMAAVIAFMLLFS</sequence>
<dbReference type="FunFam" id="1.20.20.10:FF:000004">
    <property type="entry name" value="ATP synthase subunit c"/>
    <property type="match status" value="1"/>
</dbReference>
<evidence type="ECO:0000313" key="16">
    <source>
        <dbReference type="EMBL" id="MDO5457230.1"/>
    </source>
</evidence>
<evidence type="ECO:0000256" key="9">
    <source>
        <dbReference type="ARBA" id="ARBA00023065"/>
    </source>
</evidence>
<dbReference type="SUPFAM" id="SSF81333">
    <property type="entry name" value="F1F0 ATP synthase subunit C"/>
    <property type="match status" value="1"/>
</dbReference>
<dbReference type="EMBL" id="JAUNQW010000007">
    <property type="protein sequence ID" value="MDO5457230.1"/>
    <property type="molecule type" value="Genomic_DNA"/>
</dbReference>
<dbReference type="Gene3D" id="1.20.20.10">
    <property type="entry name" value="F1F0 ATP synthase subunit C"/>
    <property type="match status" value="1"/>
</dbReference>
<evidence type="ECO:0000256" key="14">
    <source>
        <dbReference type="HAMAP-Rule" id="MF_01396"/>
    </source>
</evidence>
<gene>
    <name evidence="14 16" type="primary">atpE</name>
    <name evidence="16" type="ORF">Q4F26_02710</name>
</gene>
<dbReference type="InterPro" id="IPR005953">
    <property type="entry name" value="ATP_synth_csu_bac/chlpt"/>
</dbReference>
<evidence type="ECO:0000256" key="5">
    <source>
        <dbReference type="ARBA" id="ARBA00022547"/>
    </source>
</evidence>
<keyword evidence="12 14" id="KW-0066">ATP synthesis</keyword>
<dbReference type="PROSITE" id="PS00605">
    <property type="entry name" value="ATPASE_C"/>
    <property type="match status" value="1"/>
</dbReference>
<dbReference type="InterPro" id="IPR038662">
    <property type="entry name" value="ATP_synth_F0_csu_sf"/>
</dbReference>
<evidence type="ECO:0000256" key="2">
    <source>
        <dbReference type="ARBA" id="ARBA00006704"/>
    </source>
</evidence>
<keyword evidence="4 14" id="KW-1003">Cell membrane</keyword>
<keyword evidence="3 14" id="KW-0813">Transport</keyword>
<dbReference type="GO" id="GO:0046933">
    <property type="term" value="F:proton-transporting ATP synthase activity, rotational mechanism"/>
    <property type="evidence" value="ECO:0007669"/>
    <property type="project" value="UniProtKB-UniRule"/>
</dbReference>
<evidence type="ECO:0000256" key="1">
    <source>
        <dbReference type="ARBA" id="ARBA00004141"/>
    </source>
</evidence>
<evidence type="ECO:0000256" key="3">
    <source>
        <dbReference type="ARBA" id="ARBA00022448"/>
    </source>
</evidence>
<dbReference type="Pfam" id="PF00137">
    <property type="entry name" value="ATP-synt_C"/>
    <property type="match status" value="1"/>
</dbReference>
<comment type="function">
    <text evidence="14">Key component of the F(0) channel; it plays a direct role in translocation across the membrane. A homomeric c-ring of between 10-14 subunits forms the central stalk rotor element with the F(1) delta and epsilon subunits.</text>
</comment>
<keyword evidence="11 14" id="KW-0472">Membrane</keyword>
<evidence type="ECO:0000256" key="13">
    <source>
        <dbReference type="ARBA" id="ARBA00025198"/>
    </source>
</evidence>
<accession>A0AA43ZRL4</accession>
<dbReference type="CDD" id="cd18185">
    <property type="entry name" value="ATP-synt_Fo_c_ATPE"/>
    <property type="match status" value="1"/>
</dbReference>
<dbReference type="PANTHER" id="PTHR10031">
    <property type="entry name" value="ATP SYNTHASE LIPID-BINDING PROTEIN, MITOCHONDRIAL"/>
    <property type="match status" value="1"/>
</dbReference>
<dbReference type="InterPro" id="IPR000454">
    <property type="entry name" value="ATP_synth_F0_csu"/>
</dbReference>
<comment type="caution">
    <text evidence="16">The sequence shown here is derived from an EMBL/GenBank/DDBJ whole genome shotgun (WGS) entry which is preliminary data.</text>
</comment>
<evidence type="ECO:0000256" key="10">
    <source>
        <dbReference type="ARBA" id="ARBA00023121"/>
    </source>
</evidence>
<feature type="site" description="Reversibly protonated during proton transport" evidence="14">
    <location>
        <position position="56"/>
    </location>
</feature>
<evidence type="ECO:0000256" key="6">
    <source>
        <dbReference type="ARBA" id="ARBA00022692"/>
    </source>
</evidence>
<dbReference type="InterPro" id="IPR035921">
    <property type="entry name" value="F/V-ATP_Csub_sf"/>
</dbReference>
<dbReference type="GO" id="GO:0033177">
    <property type="term" value="C:proton-transporting two-sector ATPase complex, proton-transporting domain"/>
    <property type="evidence" value="ECO:0007669"/>
    <property type="project" value="InterPro"/>
</dbReference>
<name>A0AA43ZRL4_9LACT</name>
<dbReference type="GO" id="GO:0045259">
    <property type="term" value="C:proton-transporting ATP synthase complex"/>
    <property type="evidence" value="ECO:0007669"/>
    <property type="project" value="UniProtKB-KW"/>
</dbReference>
<evidence type="ECO:0000256" key="11">
    <source>
        <dbReference type="ARBA" id="ARBA00023136"/>
    </source>
</evidence>
<dbReference type="InterPro" id="IPR020537">
    <property type="entry name" value="ATP_synth_F0_csu_DDCD_BS"/>
</dbReference>
<comment type="subcellular location">
    <subcellularLocation>
        <location evidence="14">Cell membrane</location>
        <topology evidence="14">Multi-pass membrane protein</topology>
    </subcellularLocation>
    <subcellularLocation>
        <location evidence="1">Membrane</location>
        <topology evidence="1">Multi-pass membrane protein</topology>
    </subcellularLocation>
</comment>
<dbReference type="Proteomes" id="UP001171751">
    <property type="component" value="Unassembled WGS sequence"/>
</dbReference>
<keyword evidence="7 14" id="KW-0375">Hydrogen ion transport</keyword>
<keyword evidence="10 14" id="KW-0446">Lipid-binding</keyword>
<comment type="similarity">
    <text evidence="2 14">Belongs to the ATPase C chain family.</text>
</comment>
<feature type="transmembrane region" description="Helical" evidence="14">
    <location>
        <begin position="6"/>
        <end position="27"/>
    </location>
</feature>
<organism evidence="16 17">
    <name type="scientific">Atopococcus tabaci</name>
    <dbReference type="NCBI Taxonomy" id="269774"/>
    <lineage>
        <taxon>Bacteria</taxon>
        <taxon>Bacillati</taxon>
        <taxon>Bacillota</taxon>
        <taxon>Bacilli</taxon>
        <taxon>Lactobacillales</taxon>
        <taxon>Carnobacteriaceae</taxon>
        <taxon>Atopococcus</taxon>
    </lineage>
</organism>